<dbReference type="RefSeq" id="WP_256398074.1">
    <property type="nucleotide sequence ID" value="NZ_JANHJR010000001.1"/>
</dbReference>
<keyword evidence="8" id="KW-0547">Nucleotide-binding</keyword>
<comment type="caution">
    <text evidence="8">The sequence shown here is derived from an EMBL/GenBank/DDBJ whole genome shotgun (WGS) entry which is preliminary data.</text>
</comment>
<evidence type="ECO:0000313" key="9">
    <source>
        <dbReference type="Proteomes" id="UP001597034"/>
    </source>
</evidence>
<feature type="domain" description="Helicase HerA central" evidence="7">
    <location>
        <begin position="30"/>
        <end position="101"/>
    </location>
</feature>
<organism evidence="8 9">
    <name type="scientific">Haloarchaeobius litoreus</name>
    <dbReference type="NCBI Taxonomy" id="755306"/>
    <lineage>
        <taxon>Archaea</taxon>
        <taxon>Methanobacteriati</taxon>
        <taxon>Methanobacteriota</taxon>
        <taxon>Stenosarchaea group</taxon>
        <taxon>Halobacteria</taxon>
        <taxon>Halobacteriales</taxon>
        <taxon>Halorubellaceae</taxon>
        <taxon>Haloarchaeobius</taxon>
    </lineage>
</organism>
<reference evidence="8 9" key="1">
    <citation type="journal article" date="2019" name="Int. J. Syst. Evol. Microbiol.">
        <title>The Global Catalogue of Microorganisms (GCM) 10K type strain sequencing project: providing services to taxonomists for standard genome sequencing and annotation.</title>
        <authorList>
            <consortium name="The Broad Institute Genomics Platform"/>
            <consortium name="The Broad Institute Genome Sequencing Center for Infectious Disease"/>
            <person name="Wu L."/>
            <person name="Ma J."/>
        </authorList>
    </citation>
    <scope>NUCLEOTIDE SEQUENCE [LARGE SCALE GENOMIC DNA]</scope>
    <source>
        <strain evidence="8 9">CGMCC 1.10390</strain>
    </source>
</reference>
<comment type="catalytic activity">
    <reaction evidence="3">
        <text>ATP + H2O = ADP + phosphate + H(+)</text>
        <dbReference type="Rhea" id="RHEA:13065"/>
        <dbReference type="ChEBI" id="CHEBI:15377"/>
        <dbReference type="ChEBI" id="CHEBI:15378"/>
        <dbReference type="ChEBI" id="CHEBI:30616"/>
        <dbReference type="ChEBI" id="CHEBI:43474"/>
        <dbReference type="ChEBI" id="CHEBI:456216"/>
        <dbReference type="EC" id="5.6.2.3"/>
    </reaction>
</comment>
<sequence length="409" mass="43791">MSDEDDGLAVGDDESVRFPTADVLTGRGFVTGKSGAGKSNTASVVAEELLERGRGLLVVDTDAEYYGLAERYEMLTVGSGEHCDLDPRDVEPDSLAQLAVEENVPILFDVSELGAETDELLKAVLDALFAAEKTARHPYLVLVEEVHEFLPERGGSDDLSETLIRIAKRGRKRGLGICGLSQRPASVSKDFITQCDWLVWHRLTWDNDTAVVDRVAGSEAAEDVQSLADGEALVMADWEPSLRRVQFRRKHTADAGATPDLSEGRSTLPAIGGDVVARARRQDASGGGPADEDDAADAERSDLPVADESASAAGGNQSGRRGRRSRRSASGGGDLAETSPAGALAELGDLVVHVFRFFVTSGIWAVDAVEEWLVDWYGVRRHGRLLARALVALAFAVLFLLPLGLATVL</sequence>
<dbReference type="SUPFAM" id="SSF52540">
    <property type="entry name" value="P-loop containing nucleoside triphosphate hydrolases"/>
    <property type="match status" value="1"/>
</dbReference>
<evidence type="ECO:0000256" key="3">
    <source>
        <dbReference type="ARBA" id="ARBA00048954"/>
    </source>
</evidence>
<evidence type="ECO:0000259" key="7">
    <source>
        <dbReference type="Pfam" id="PF01935"/>
    </source>
</evidence>
<name>A0ABD6DK20_9EURY</name>
<keyword evidence="8" id="KW-0067">ATP-binding</keyword>
<dbReference type="InterPro" id="IPR008571">
    <property type="entry name" value="HerA-like"/>
</dbReference>
<dbReference type="Gene3D" id="3.40.50.300">
    <property type="entry name" value="P-loop containing nucleotide triphosphate hydrolases"/>
    <property type="match status" value="1"/>
</dbReference>
<keyword evidence="9" id="KW-1185">Reference proteome</keyword>
<proteinExistence type="inferred from homology"/>
<feature type="transmembrane region" description="Helical" evidence="6">
    <location>
        <begin position="385"/>
        <end position="405"/>
    </location>
</feature>
<dbReference type="EMBL" id="JBHUDO010000002">
    <property type="protein sequence ID" value="MFD1646406.1"/>
    <property type="molecule type" value="Genomic_DNA"/>
</dbReference>
<evidence type="ECO:0000313" key="8">
    <source>
        <dbReference type="EMBL" id="MFD1646406.1"/>
    </source>
</evidence>
<keyword evidence="6" id="KW-0472">Membrane</keyword>
<feature type="compositionally biased region" description="Low complexity" evidence="5">
    <location>
        <begin position="309"/>
        <end position="319"/>
    </location>
</feature>
<evidence type="ECO:0000256" key="1">
    <source>
        <dbReference type="ARBA" id="ARBA00007816"/>
    </source>
</evidence>
<comment type="catalytic activity">
    <reaction evidence="2">
        <text>Couples ATP hydrolysis with the unwinding of duplex DNA by translocating in the 3'-5' direction.</text>
        <dbReference type="EC" id="5.6.2.4"/>
    </reaction>
</comment>
<dbReference type="Proteomes" id="UP001597034">
    <property type="component" value="Unassembled WGS sequence"/>
</dbReference>
<evidence type="ECO:0000256" key="2">
    <source>
        <dbReference type="ARBA" id="ARBA00034617"/>
    </source>
</evidence>
<evidence type="ECO:0000256" key="6">
    <source>
        <dbReference type="SAM" id="Phobius"/>
    </source>
</evidence>
<keyword evidence="6" id="KW-1133">Transmembrane helix</keyword>
<accession>A0ABD6DK20</accession>
<evidence type="ECO:0000256" key="5">
    <source>
        <dbReference type="SAM" id="MobiDB-lite"/>
    </source>
</evidence>
<evidence type="ECO:0000256" key="4">
    <source>
        <dbReference type="ARBA" id="ARBA00048988"/>
    </source>
</evidence>
<dbReference type="PANTHER" id="PTHR42957:SF1">
    <property type="entry name" value="HELICASE MJ1565-RELATED"/>
    <property type="match status" value="1"/>
</dbReference>
<feature type="region of interest" description="Disordered" evidence="5">
    <location>
        <begin position="249"/>
        <end position="338"/>
    </location>
</feature>
<dbReference type="GO" id="GO:0043138">
    <property type="term" value="F:3'-5' DNA helicase activity"/>
    <property type="evidence" value="ECO:0007669"/>
    <property type="project" value="UniProtKB-EC"/>
</dbReference>
<dbReference type="GO" id="GO:0005524">
    <property type="term" value="F:ATP binding"/>
    <property type="evidence" value="ECO:0007669"/>
    <property type="project" value="UniProtKB-KW"/>
</dbReference>
<dbReference type="AlphaFoldDB" id="A0ABD6DK20"/>
<dbReference type="GO" id="GO:0043139">
    <property type="term" value="F:5'-3' DNA helicase activity"/>
    <property type="evidence" value="ECO:0007669"/>
    <property type="project" value="UniProtKB-EC"/>
</dbReference>
<dbReference type="PANTHER" id="PTHR42957">
    <property type="entry name" value="HELICASE MJ1565-RELATED"/>
    <property type="match status" value="1"/>
</dbReference>
<dbReference type="Pfam" id="PF01935">
    <property type="entry name" value="DUF87"/>
    <property type="match status" value="1"/>
</dbReference>
<dbReference type="InterPro" id="IPR002789">
    <property type="entry name" value="HerA_central"/>
</dbReference>
<keyword evidence="6" id="KW-0812">Transmembrane</keyword>
<gene>
    <name evidence="8" type="ORF">ACFSBL_12010</name>
</gene>
<comment type="catalytic activity">
    <reaction evidence="4">
        <text>ATP + H2O = ADP + phosphate + H(+)</text>
        <dbReference type="Rhea" id="RHEA:13065"/>
        <dbReference type="ChEBI" id="CHEBI:15377"/>
        <dbReference type="ChEBI" id="CHEBI:15378"/>
        <dbReference type="ChEBI" id="CHEBI:30616"/>
        <dbReference type="ChEBI" id="CHEBI:43474"/>
        <dbReference type="ChEBI" id="CHEBI:456216"/>
        <dbReference type="EC" id="5.6.2.4"/>
    </reaction>
</comment>
<protein>
    <submittedName>
        <fullName evidence="8">ATP-binding protein</fullName>
    </submittedName>
</protein>
<dbReference type="InterPro" id="IPR027417">
    <property type="entry name" value="P-loop_NTPase"/>
</dbReference>
<comment type="similarity">
    <text evidence="1">Belongs to the HerA family.</text>
</comment>